<proteinExistence type="predicted"/>
<dbReference type="OrthoDB" id="10219666at2759"/>
<organism evidence="1 2">
    <name type="scientific">Brachionus calyciflorus</name>
    <dbReference type="NCBI Taxonomy" id="104777"/>
    <lineage>
        <taxon>Eukaryota</taxon>
        <taxon>Metazoa</taxon>
        <taxon>Spiralia</taxon>
        <taxon>Gnathifera</taxon>
        <taxon>Rotifera</taxon>
        <taxon>Eurotatoria</taxon>
        <taxon>Monogononta</taxon>
        <taxon>Pseudotrocha</taxon>
        <taxon>Ploima</taxon>
        <taxon>Brachionidae</taxon>
        <taxon>Brachionus</taxon>
    </lineage>
</organism>
<name>A0A814LN95_9BILA</name>
<keyword evidence="2" id="KW-1185">Reference proteome</keyword>
<feature type="non-terminal residue" evidence="1">
    <location>
        <position position="619"/>
    </location>
</feature>
<sequence>VLKFNLTNDTSSYGLTTNKFLFEITHTLTFQLNPGTNTIIFPYPLYILKGQMIMINTSTANLLSINKKIDILYPDFYFQDNKLFELSWSIYFKCLIDQKFYMNIYEYTKVFIHNEQNKQFSLTAGFSNSSYDLNRNFIISNYKYSDFNCYNSNKTVNNSLDCTALLVSQAVSEFNVEHTDCTNQKLKNNFEDFFDGFGSFIQINSSQKLKYSKPFSHILSSSSEVLLDSNLIGFELSSYSSCSVKINLWSSNECNGQSCFYFFTQRPYFSATKLNSWNFDLEEGFNRILFDTYYPVVKNTFFSVETEQRLAMFNTETNFYSDFYINGTRLNPILENKLFFKALVDTGFYMSLVKFEKVNHPGVYQINIDNKKKNFTITNHKSIEIFCPYIQEYDLECFVSILSQAPDNQIFIDYGDCSNQIFSSESKTFVNFFGYHINETNVKEINSITDEKEFLILNSEFKYETELIGFEIFSTKSGFVNLQFISTVNCGSMIPCSTFLKENQFITNILPESDIIRINLKNGLHIYTLRQSKKIKKGSILILSHNDNGRIGFTEFNNLMNHTDFILIRSQNNLLKGFNNNSRFLINSLINTWHYIDTFKFNKTYPIFNLFYLKLKCSF</sequence>
<dbReference type="EMBL" id="CAJNOC010005996">
    <property type="protein sequence ID" value="CAF1067385.1"/>
    <property type="molecule type" value="Genomic_DNA"/>
</dbReference>
<dbReference type="AlphaFoldDB" id="A0A814LN95"/>
<comment type="caution">
    <text evidence="1">The sequence shown here is derived from an EMBL/GenBank/DDBJ whole genome shotgun (WGS) entry which is preliminary data.</text>
</comment>
<protein>
    <submittedName>
        <fullName evidence="1">Uncharacterized protein</fullName>
    </submittedName>
</protein>
<accession>A0A814LN95</accession>
<evidence type="ECO:0000313" key="1">
    <source>
        <dbReference type="EMBL" id="CAF1067385.1"/>
    </source>
</evidence>
<gene>
    <name evidence="1" type="ORF">OXX778_LOCUS19565</name>
</gene>
<reference evidence="1" key="1">
    <citation type="submission" date="2021-02" db="EMBL/GenBank/DDBJ databases">
        <authorList>
            <person name="Nowell W R."/>
        </authorList>
    </citation>
    <scope>NUCLEOTIDE SEQUENCE</scope>
    <source>
        <strain evidence="1">Ploen Becks lab</strain>
    </source>
</reference>
<feature type="non-terminal residue" evidence="1">
    <location>
        <position position="1"/>
    </location>
</feature>
<dbReference type="Proteomes" id="UP000663879">
    <property type="component" value="Unassembled WGS sequence"/>
</dbReference>
<evidence type="ECO:0000313" key="2">
    <source>
        <dbReference type="Proteomes" id="UP000663879"/>
    </source>
</evidence>